<feature type="transmembrane region" description="Helical" evidence="6">
    <location>
        <begin position="38"/>
        <end position="59"/>
    </location>
</feature>
<feature type="transmembrane region" description="Helical" evidence="6">
    <location>
        <begin position="96"/>
        <end position="116"/>
    </location>
</feature>
<dbReference type="Pfam" id="PF02653">
    <property type="entry name" value="BPD_transp_2"/>
    <property type="match status" value="1"/>
</dbReference>
<evidence type="ECO:0000256" key="4">
    <source>
        <dbReference type="ARBA" id="ARBA00022989"/>
    </source>
</evidence>
<evidence type="ECO:0000256" key="1">
    <source>
        <dbReference type="ARBA" id="ARBA00004651"/>
    </source>
</evidence>
<accession>A0A9D1S5J8</accession>
<keyword evidence="5 6" id="KW-0472">Membrane</keyword>
<feature type="transmembrane region" description="Helical" evidence="6">
    <location>
        <begin position="198"/>
        <end position="217"/>
    </location>
</feature>
<feature type="transmembrane region" description="Helical" evidence="6">
    <location>
        <begin position="65"/>
        <end position="84"/>
    </location>
</feature>
<name>A0A9D1S5J8_9FIRM</name>
<feature type="transmembrane region" description="Helical" evidence="6">
    <location>
        <begin position="223"/>
        <end position="243"/>
    </location>
</feature>
<dbReference type="PANTHER" id="PTHR43370">
    <property type="entry name" value="SUGAR ABC TRANSPORTER INTEGRAL MEMBRANE PROTEIN-RELATED"/>
    <property type="match status" value="1"/>
</dbReference>
<reference evidence="7" key="1">
    <citation type="submission" date="2020-10" db="EMBL/GenBank/DDBJ databases">
        <authorList>
            <person name="Gilroy R."/>
        </authorList>
    </citation>
    <scope>NUCLEOTIDE SEQUENCE</scope>
    <source>
        <strain evidence="7">ChiSxjej2B14-8506</strain>
    </source>
</reference>
<feature type="transmembrane region" description="Helical" evidence="6">
    <location>
        <begin position="12"/>
        <end position="31"/>
    </location>
</feature>
<dbReference type="GO" id="GO:0022857">
    <property type="term" value="F:transmembrane transporter activity"/>
    <property type="evidence" value="ECO:0007669"/>
    <property type="project" value="InterPro"/>
</dbReference>
<keyword evidence="3 6" id="KW-0812">Transmembrane</keyword>
<reference evidence="7" key="2">
    <citation type="journal article" date="2021" name="PeerJ">
        <title>Extensive microbial diversity within the chicken gut microbiome revealed by metagenomics and culture.</title>
        <authorList>
            <person name="Gilroy R."/>
            <person name="Ravi A."/>
            <person name="Getino M."/>
            <person name="Pursley I."/>
            <person name="Horton D.L."/>
            <person name="Alikhan N.F."/>
            <person name="Baker D."/>
            <person name="Gharbi K."/>
            <person name="Hall N."/>
            <person name="Watson M."/>
            <person name="Adriaenssens E.M."/>
            <person name="Foster-Nyarko E."/>
            <person name="Jarju S."/>
            <person name="Secka A."/>
            <person name="Antonio M."/>
            <person name="Oren A."/>
            <person name="Chaudhuri R.R."/>
            <person name="La Ragione R."/>
            <person name="Hildebrand F."/>
            <person name="Pallen M.J."/>
        </authorList>
    </citation>
    <scope>NUCLEOTIDE SEQUENCE</scope>
    <source>
        <strain evidence="7">ChiSxjej2B14-8506</strain>
    </source>
</reference>
<feature type="transmembrane region" description="Helical" evidence="6">
    <location>
        <begin position="278"/>
        <end position="296"/>
    </location>
</feature>
<protein>
    <submittedName>
        <fullName evidence="7">ABC transporter permease</fullName>
    </submittedName>
</protein>
<evidence type="ECO:0000256" key="3">
    <source>
        <dbReference type="ARBA" id="ARBA00022692"/>
    </source>
</evidence>
<dbReference type="EMBL" id="DVNK01000051">
    <property type="protein sequence ID" value="HIU47258.1"/>
    <property type="molecule type" value="Genomic_DNA"/>
</dbReference>
<gene>
    <name evidence="7" type="ORF">IAC59_08360</name>
</gene>
<evidence type="ECO:0000256" key="5">
    <source>
        <dbReference type="ARBA" id="ARBA00023136"/>
    </source>
</evidence>
<dbReference type="CDD" id="cd06580">
    <property type="entry name" value="TM_PBP1_transp_TpRbsC_like"/>
    <property type="match status" value="1"/>
</dbReference>
<proteinExistence type="predicted"/>
<evidence type="ECO:0000313" key="8">
    <source>
        <dbReference type="Proteomes" id="UP000824123"/>
    </source>
</evidence>
<dbReference type="GO" id="GO:0005886">
    <property type="term" value="C:plasma membrane"/>
    <property type="evidence" value="ECO:0007669"/>
    <property type="project" value="UniProtKB-SubCell"/>
</dbReference>
<feature type="transmembrane region" description="Helical" evidence="6">
    <location>
        <begin position="149"/>
        <end position="167"/>
    </location>
</feature>
<keyword evidence="4 6" id="KW-1133">Transmembrane helix</keyword>
<evidence type="ECO:0000256" key="6">
    <source>
        <dbReference type="SAM" id="Phobius"/>
    </source>
</evidence>
<evidence type="ECO:0000313" key="7">
    <source>
        <dbReference type="EMBL" id="HIU47258.1"/>
    </source>
</evidence>
<organism evidence="7 8">
    <name type="scientific">Candidatus Fimadaptatus faecigallinarum</name>
    <dbReference type="NCBI Taxonomy" id="2840814"/>
    <lineage>
        <taxon>Bacteria</taxon>
        <taxon>Bacillati</taxon>
        <taxon>Bacillota</taxon>
        <taxon>Clostridia</taxon>
        <taxon>Eubacteriales</taxon>
        <taxon>Candidatus Fimadaptatus</taxon>
    </lineage>
</organism>
<dbReference type="Proteomes" id="UP000824123">
    <property type="component" value="Unassembled WGS sequence"/>
</dbReference>
<comment type="caution">
    <text evidence="7">The sequence shown here is derived from an EMBL/GenBank/DDBJ whole genome shotgun (WGS) entry which is preliminary data.</text>
</comment>
<evidence type="ECO:0000256" key="2">
    <source>
        <dbReference type="ARBA" id="ARBA00022475"/>
    </source>
</evidence>
<dbReference type="PANTHER" id="PTHR43370:SF2">
    <property type="entry name" value="ABC TRANSPORTER PERMEASE PROTEIN"/>
    <property type="match status" value="1"/>
</dbReference>
<sequence length="317" mass="33729">MNETLDYIIKFLYAAVLAGVPLMYGTLGEIVTEKAGNLNLGVEGLMYMGAIFGFMAGFYTQSAALALLAAFGAGLLGSLIYAVLTVSFKANQNVTGLTLTIFGTGVANLLGSNYTASGALSENVMSVFKALNIPGLSDIPYVGKLLLNYNPFVYFGVVLCMCMGLYINRTSQGRSLRAVGENPAAADAMGVNVTLYKYVHILLGGGICALGGAYVIIVTCNGLWTYNCINGLGWIAVALVIFAGWSAYRVVLGSLVFGALSVLRLYTPASVANVPQAIFMMLPFIATAIVLVVTSIRPSHKHQQPRSCGLNYYREDR</sequence>
<dbReference type="AlphaFoldDB" id="A0A9D1S5J8"/>
<feature type="transmembrane region" description="Helical" evidence="6">
    <location>
        <begin position="250"/>
        <end position="266"/>
    </location>
</feature>
<comment type="subcellular location">
    <subcellularLocation>
        <location evidence="1">Cell membrane</location>
        <topology evidence="1">Multi-pass membrane protein</topology>
    </subcellularLocation>
</comment>
<dbReference type="InterPro" id="IPR001851">
    <property type="entry name" value="ABC_transp_permease"/>
</dbReference>
<keyword evidence="2" id="KW-1003">Cell membrane</keyword>